<organism evidence="1 2">
    <name type="scientific">Roseomonas fluvialis</name>
    <dbReference type="NCBI Taxonomy" id="1750527"/>
    <lineage>
        <taxon>Bacteria</taxon>
        <taxon>Pseudomonadati</taxon>
        <taxon>Pseudomonadota</taxon>
        <taxon>Alphaproteobacteria</taxon>
        <taxon>Acetobacterales</taxon>
        <taxon>Roseomonadaceae</taxon>
        <taxon>Roseomonas</taxon>
    </lineage>
</organism>
<dbReference type="EMBL" id="AP025637">
    <property type="protein sequence ID" value="BDG74482.1"/>
    <property type="molecule type" value="Genomic_DNA"/>
</dbReference>
<keyword evidence="2" id="KW-1185">Reference proteome</keyword>
<gene>
    <name evidence="1" type="ORF">Rmf_44110</name>
</gene>
<proteinExistence type="predicted"/>
<name>A0ABN6P6Z2_9PROT</name>
<evidence type="ECO:0000313" key="2">
    <source>
        <dbReference type="Proteomes" id="UP000831327"/>
    </source>
</evidence>
<reference evidence="1 2" key="1">
    <citation type="journal article" date="2016" name="Microbes Environ.">
        <title>Phylogenetically diverse aerobic anoxygenic phototrophic bacteria isolated from epilithic biofilms in Tama river, Japan.</title>
        <authorList>
            <person name="Hirose S."/>
            <person name="Matsuura K."/>
            <person name="Haruta S."/>
        </authorList>
    </citation>
    <scope>NUCLEOTIDE SEQUENCE [LARGE SCALE GENOMIC DNA]</scope>
    <source>
        <strain evidence="1 2">S08</strain>
    </source>
</reference>
<dbReference type="Proteomes" id="UP000831327">
    <property type="component" value="Chromosome"/>
</dbReference>
<accession>A0ABN6P6Z2</accession>
<sequence length="78" mass="8059">MRESEMIVDGTCLPAWFIATHGPGVAQGVHRMETGCVVVLFQHRASAPTIACVSDPGGWTAADTTLPRVATAAGIPVA</sequence>
<evidence type="ECO:0000313" key="1">
    <source>
        <dbReference type="EMBL" id="BDG74482.1"/>
    </source>
</evidence>
<protein>
    <submittedName>
        <fullName evidence="1">Uncharacterized protein</fullName>
    </submittedName>
</protein>